<reference evidence="1 2" key="1">
    <citation type="journal article" date="2021" name="Hortic Res">
        <title>Chromosome-scale assembly of the Dendrobium chrysotoxum genome enhances the understanding of orchid evolution.</title>
        <authorList>
            <person name="Zhang Y."/>
            <person name="Zhang G.Q."/>
            <person name="Zhang D."/>
            <person name="Liu X.D."/>
            <person name="Xu X.Y."/>
            <person name="Sun W.H."/>
            <person name="Yu X."/>
            <person name="Zhu X."/>
            <person name="Wang Z.W."/>
            <person name="Zhao X."/>
            <person name="Zhong W.Y."/>
            <person name="Chen H."/>
            <person name="Yin W.L."/>
            <person name="Huang T."/>
            <person name="Niu S.C."/>
            <person name="Liu Z.J."/>
        </authorList>
    </citation>
    <scope>NUCLEOTIDE SEQUENCE [LARGE SCALE GENOMIC DNA]</scope>
    <source>
        <strain evidence="1">Lindl</strain>
    </source>
</reference>
<organism evidence="1 2">
    <name type="scientific">Dendrobium chrysotoxum</name>
    <name type="common">Orchid</name>
    <dbReference type="NCBI Taxonomy" id="161865"/>
    <lineage>
        <taxon>Eukaryota</taxon>
        <taxon>Viridiplantae</taxon>
        <taxon>Streptophyta</taxon>
        <taxon>Embryophyta</taxon>
        <taxon>Tracheophyta</taxon>
        <taxon>Spermatophyta</taxon>
        <taxon>Magnoliopsida</taxon>
        <taxon>Liliopsida</taxon>
        <taxon>Asparagales</taxon>
        <taxon>Orchidaceae</taxon>
        <taxon>Epidendroideae</taxon>
        <taxon>Malaxideae</taxon>
        <taxon>Dendrobiinae</taxon>
        <taxon>Dendrobium</taxon>
    </lineage>
</organism>
<evidence type="ECO:0000313" key="1">
    <source>
        <dbReference type="EMBL" id="KAH0458160.1"/>
    </source>
</evidence>
<dbReference type="Proteomes" id="UP000775213">
    <property type="component" value="Unassembled WGS sequence"/>
</dbReference>
<accession>A0AAV7G8Z3</accession>
<name>A0AAV7G8Z3_DENCH</name>
<dbReference type="AlphaFoldDB" id="A0AAV7G8Z3"/>
<proteinExistence type="predicted"/>
<dbReference type="EMBL" id="JAGFBR010000012">
    <property type="protein sequence ID" value="KAH0458160.1"/>
    <property type="molecule type" value="Genomic_DNA"/>
</dbReference>
<comment type="caution">
    <text evidence="1">The sequence shown here is derived from an EMBL/GenBank/DDBJ whole genome shotgun (WGS) entry which is preliminary data.</text>
</comment>
<evidence type="ECO:0000313" key="2">
    <source>
        <dbReference type="Proteomes" id="UP000775213"/>
    </source>
</evidence>
<gene>
    <name evidence="1" type="ORF">IEQ34_013475</name>
</gene>
<sequence length="321" mass="36265">MDPDLPHLVGDFTTSQFNVNSEATQPLAFPVFDPTSVILTQKCIIKKSPPEPETEYIHFVDTKVITDNEDFFKDETEEIELDSLHNLNPELGDLEPLNVNTLAHPDPSLLKDIPLDKVCIDDIKLISKETDQILSALKLNLEDSDLFISPTKLTPNNSELILNNYDGDVDNLELEVIRLNLLPNSDHDLVDPESIDLRAITKPDPIEIINMNLEDSSLNLNDSEPNWKNEPTRVLLESILGVAPLDLCLKEGVFLNWTYLTIPRTDFNVKESLSPYFHVTSLTVVPTSVMDTLPHFLSLIPVGDYFRSCSFRFMFERGCLS</sequence>
<keyword evidence="2" id="KW-1185">Reference proteome</keyword>
<protein>
    <submittedName>
        <fullName evidence="1">Uncharacterized protein</fullName>
    </submittedName>
</protein>